<dbReference type="AlphaFoldDB" id="A0A151J354"/>
<organism evidence="1 2">
    <name type="scientific">Trachymyrmex cornetzi</name>
    <dbReference type="NCBI Taxonomy" id="471704"/>
    <lineage>
        <taxon>Eukaryota</taxon>
        <taxon>Metazoa</taxon>
        <taxon>Ecdysozoa</taxon>
        <taxon>Arthropoda</taxon>
        <taxon>Hexapoda</taxon>
        <taxon>Insecta</taxon>
        <taxon>Pterygota</taxon>
        <taxon>Neoptera</taxon>
        <taxon>Endopterygota</taxon>
        <taxon>Hymenoptera</taxon>
        <taxon>Apocrita</taxon>
        <taxon>Aculeata</taxon>
        <taxon>Formicoidea</taxon>
        <taxon>Formicidae</taxon>
        <taxon>Myrmicinae</taxon>
        <taxon>Trachymyrmex</taxon>
    </lineage>
</organism>
<protein>
    <submittedName>
        <fullName evidence="1">Uncharacterized protein</fullName>
    </submittedName>
</protein>
<reference evidence="1 2" key="1">
    <citation type="submission" date="2015-09" db="EMBL/GenBank/DDBJ databases">
        <title>Trachymyrmex cornetzi WGS genome.</title>
        <authorList>
            <person name="Nygaard S."/>
            <person name="Hu H."/>
            <person name="Boomsma J."/>
            <person name="Zhang G."/>
        </authorList>
    </citation>
    <scope>NUCLEOTIDE SEQUENCE [LARGE SCALE GENOMIC DNA]</scope>
    <source>
        <strain evidence="1">Tcor2-1</strain>
        <tissue evidence="1">Whole body</tissue>
    </source>
</reference>
<evidence type="ECO:0000313" key="1">
    <source>
        <dbReference type="EMBL" id="KYN16704.1"/>
    </source>
</evidence>
<evidence type="ECO:0000313" key="2">
    <source>
        <dbReference type="Proteomes" id="UP000078492"/>
    </source>
</evidence>
<keyword evidence="2" id="KW-1185">Reference proteome</keyword>
<dbReference type="PANTHER" id="PTHR21301">
    <property type="entry name" value="REVERSE TRANSCRIPTASE"/>
    <property type="match status" value="1"/>
</dbReference>
<dbReference type="Proteomes" id="UP000078492">
    <property type="component" value="Unassembled WGS sequence"/>
</dbReference>
<gene>
    <name evidence="1" type="ORF">ALC57_11022</name>
</gene>
<proteinExistence type="predicted"/>
<accession>A0A151J354</accession>
<feature type="non-terminal residue" evidence="1">
    <location>
        <position position="1"/>
    </location>
</feature>
<dbReference type="PANTHER" id="PTHR21301:SF10">
    <property type="entry name" value="REVERSE TRANSCRIPTASE DOMAIN-CONTAINING PROTEIN"/>
    <property type="match status" value="1"/>
</dbReference>
<sequence>EMETILSDNDTYMVVDRDPMTMMTSDLRCLLMRWKSKSFIDDSTYRSLRTTDGNTPRAYGLPKIHKPGNPLRIIVSSINSPLYQLSLFLHNVIHSSIPKIFSLVEDGFHLVDKLNGTFCEDRKGKLNFLDTIVIIEENRTLFDRYYKSTFSGRFLNFKRGKDRLDSLSHQDVYKISCENCEATYVGQTKRRLKTRLQEDIFDIRKKSGSPSVISNHRPVFIVGSYI</sequence>
<name>A0A151J354_9HYME</name>
<dbReference type="EMBL" id="KQ980313">
    <property type="protein sequence ID" value="KYN16704.1"/>
    <property type="molecule type" value="Genomic_DNA"/>
</dbReference>